<dbReference type="SUPFAM" id="SSF55729">
    <property type="entry name" value="Acyl-CoA N-acyltransferases (Nat)"/>
    <property type="match status" value="1"/>
</dbReference>
<dbReference type="GO" id="GO:0016747">
    <property type="term" value="F:acyltransferase activity, transferring groups other than amino-acyl groups"/>
    <property type="evidence" value="ECO:0007669"/>
    <property type="project" value="InterPro"/>
</dbReference>
<dbReference type="InterPro" id="IPR016181">
    <property type="entry name" value="Acyl_CoA_acyltransferase"/>
</dbReference>
<keyword evidence="2" id="KW-0012">Acyltransferase</keyword>
<gene>
    <name evidence="5" type="ORF">NCTC9149_03359</name>
</gene>
<evidence type="ECO:0000313" key="5">
    <source>
        <dbReference type="EMBL" id="STW06933.1"/>
    </source>
</evidence>
<protein>
    <submittedName>
        <fullName evidence="5">Glyoxalase family protein</fullName>
    </submittedName>
</protein>
<evidence type="ECO:0000256" key="3">
    <source>
        <dbReference type="ARBA" id="ARBA00038502"/>
    </source>
</evidence>
<dbReference type="SUPFAM" id="SSF54593">
    <property type="entry name" value="Glyoxalase/Bleomycin resistance protein/Dihydroxybiphenyl dioxygenase"/>
    <property type="match status" value="1"/>
</dbReference>
<dbReference type="Gene3D" id="3.40.630.30">
    <property type="match status" value="1"/>
</dbReference>
<comment type="caution">
    <text evidence="5">The sequence shown here is derived from an EMBL/GenBank/DDBJ whole genome shotgun (WGS) entry which is preliminary data.</text>
</comment>
<comment type="similarity">
    <text evidence="3">Belongs to the acetyltransferase family. RimJ subfamily.</text>
</comment>
<dbReference type="Pfam" id="PF13302">
    <property type="entry name" value="Acetyltransf_3"/>
    <property type="match status" value="1"/>
</dbReference>
<dbReference type="Gene3D" id="3.10.180.10">
    <property type="entry name" value="2,3-Dihydroxybiphenyl 1,2-Dioxygenase, domain 1"/>
    <property type="match status" value="1"/>
</dbReference>
<dbReference type="InterPro" id="IPR029068">
    <property type="entry name" value="Glyas_Bleomycin-R_OHBP_Dase"/>
</dbReference>
<dbReference type="AlphaFoldDB" id="A0A7H4P3B8"/>
<dbReference type="InterPro" id="IPR000182">
    <property type="entry name" value="GNAT_dom"/>
</dbReference>
<evidence type="ECO:0000256" key="2">
    <source>
        <dbReference type="ARBA" id="ARBA00023315"/>
    </source>
</evidence>
<proteinExistence type="inferred from homology"/>
<evidence type="ECO:0000313" key="6">
    <source>
        <dbReference type="Proteomes" id="UP000254571"/>
    </source>
</evidence>
<keyword evidence="1" id="KW-0808">Transferase</keyword>
<dbReference type="Proteomes" id="UP000254571">
    <property type="component" value="Unassembled WGS sequence"/>
</dbReference>
<evidence type="ECO:0000256" key="1">
    <source>
        <dbReference type="ARBA" id="ARBA00022679"/>
    </source>
</evidence>
<evidence type="ECO:0000259" key="4">
    <source>
        <dbReference type="Pfam" id="PF13302"/>
    </source>
</evidence>
<sequence length="340" mass="37855">MEYDLDGMDVLFVAGFGPITQSTAASRDFYVAALGLPLKPMPGNEAYLLTEHDALGGVKHFALWPLAQAARSCFDADSWPDYLPVPQAWIEFEVRDIDSATDALKARGYRLLVDNRIEPWGQTVTRLLSPEGLLAGITVTPVAARGQSMMAAELMTERLLLIPLTADDAPQIQVLFPQWGIVRYLAAGFPWPFPEDGASRYVNSVALPAAANGTAWFWTIRLKTAPERVIGLITLSDEVDNNRGFWLDPRWHRQGLMTEACRRVTDFWFNTLNREVLRAPKACDNSGSKKISHRSGMRLIRVEKKQFICGLLDAELWEITKAEWNALAAQAPASHRVTGC</sequence>
<name>A0A7H4P3B8_9ENTR</name>
<dbReference type="EMBL" id="UGMX01000002">
    <property type="protein sequence ID" value="STW06933.1"/>
    <property type="molecule type" value="Genomic_DNA"/>
</dbReference>
<dbReference type="PANTHER" id="PTHR43792">
    <property type="entry name" value="GNAT FAMILY, PUTATIVE (AFU_ORTHOLOGUE AFUA_3G00765)-RELATED-RELATED"/>
    <property type="match status" value="1"/>
</dbReference>
<feature type="domain" description="N-acetyltransferase" evidence="4">
    <location>
        <begin position="158"/>
        <end position="298"/>
    </location>
</feature>
<accession>A0A7H4P3B8</accession>
<dbReference type="PANTHER" id="PTHR43792:SF8">
    <property type="entry name" value="[RIBOSOMAL PROTEIN US5]-ALANINE N-ACETYLTRANSFERASE"/>
    <property type="match status" value="1"/>
</dbReference>
<reference evidence="5 6" key="1">
    <citation type="submission" date="2018-06" db="EMBL/GenBank/DDBJ databases">
        <authorList>
            <consortium name="Pathogen Informatics"/>
            <person name="Doyle S."/>
        </authorList>
    </citation>
    <scope>NUCLEOTIDE SEQUENCE [LARGE SCALE GENOMIC DNA]</scope>
    <source>
        <strain evidence="5 6">NCTC9149</strain>
    </source>
</reference>
<organism evidence="5 6">
    <name type="scientific">Klebsiella grimontii</name>
    <dbReference type="NCBI Taxonomy" id="2058152"/>
    <lineage>
        <taxon>Bacteria</taxon>
        <taxon>Pseudomonadati</taxon>
        <taxon>Pseudomonadota</taxon>
        <taxon>Gammaproteobacteria</taxon>
        <taxon>Enterobacterales</taxon>
        <taxon>Enterobacteriaceae</taxon>
        <taxon>Klebsiella/Raoultella group</taxon>
        <taxon>Klebsiella</taxon>
    </lineage>
</organism>
<dbReference type="InterPro" id="IPR051531">
    <property type="entry name" value="N-acetyltransferase"/>
</dbReference>